<dbReference type="Gene3D" id="1.20.1270.220">
    <property type="match status" value="1"/>
</dbReference>
<evidence type="ECO:0000259" key="4">
    <source>
        <dbReference type="PROSITE" id="PS51525"/>
    </source>
</evidence>
<dbReference type="PANTHER" id="PTHR45926">
    <property type="entry name" value="OSJNBA0053K19.4 PROTEIN"/>
    <property type="match status" value="1"/>
</dbReference>
<evidence type="ECO:0000256" key="2">
    <source>
        <dbReference type="ARBA" id="ARBA00023163"/>
    </source>
</evidence>
<keyword evidence="6" id="KW-1185">Reference proteome</keyword>
<evidence type="ECO:0000313" key="5">
    <source>
        <dbReference type="EMBL" id="KAK1685455.1"/>
    </source>
</evidence>
<evidence type="ECO:0000256" key="1">
    <source>
        <dbReference type="ARBA" id="ARBA00023015"/>
    </source>
</evidence>
<keyword evidence="1" id="KW-0805">Transcription regulation</keyword>
<feature type="region of interest" description="Disordered" evidence="3">
    <location>
        <begin position="119"/>
        <end position="140"/>
    </location>
</feature>
<evidence type="ECO:0000256" key="3">
    <source>
        <dbReference type="SAM" id="MobiDB-lite"/>
    </source>
</evidence>
<dbReference type="PROSITE" id="PS51525">
    <property type="entry name" value="NET"/>
    <property type="match status" value="1"/>
</dbReference>
<keyword evidence="2" id="KW-0804">Transcription</keyword>
<protein>
    <recommendedName>
        <fullName evidence="4">NET domain-containing protein</fullName>
    </recommendedName>
</protein>
<reference evidence="5" key="1">
    <citation type="submission" date="2023-07" db="EMBL/GenBank/DDBJ databases">
        <title>A chromosome-level genome assembly of Lolium multiflorum.</title>
        <authorList>
            <person name="Chen Y."/>
            <person name="Copetti D."/>
            <person name="Kolliker R."/>
            <person name="Studer B."/>
        </authorList>
    </citation>
    <scope>NUCLEOTIDE SEQUENCE</scope>
    <source>
        <strain evidence="5">02402/16</strain>
        <tissue evidence="5">Leaf</tissue>
    </source>
</reference>
<evidence type="ECO:0000313" key="6">
    <source>
        <dbReference type="Proteomes" id="UP001231189"/>
    </source>
</evidence>
<dbReference type="InterPro" id="IPR027353">
    <property type="entry name" value="NET_dom"/>
</dbReference>
<dbReference type="Pfam" id="PF17035">
    <property type="entry name" value="BET"/>
    <property type="match status" value="1"/>
</dbReference>
<organism evidence="5 6">
    <name type="scientific">Lolium multiflorum</name>
    <name type="common">Italian ryegrass</name>
    <name type="synonym">Lolium perenne subsp. multiflorum</name>
    <dbReference type="NCBI Taxonomy" id="4521"/>
    <lineage>
        <taxon>Eukaryota</taxon>
        <taxon>Viridiplantae</taxon>
        <taxon>Streptophyta</taxon>
        <taxon>Embryophyta</taxon>
        <taxon>Tracheophyta</taxon>
        <taxon>Spermatophyta</taxon>
        <taxon>Magnoliopsida</taxon>
        <taxon>Liliopsida</taxon>
        <taxon>Poales</taxon>
        <taxon>Poaceae</taxon>
        <taxon>BOP clade</taxon>
        <taxon>Pooideae</taxon>
        <taxon>Poodae</taxon>
        <taxon>Poeae</taxon>
        <taxon>Poeae Chloroplast Group 2 (Poeae type)</taxon>
        <taxon>Loliodinae</taxon>
        <taxon>Loliinae</taxon>
        <taxon>Lolium</taxon>
    </lineage>
</organism>
<comment type="caution">
    <text evidence="5">The sequence shown here is derived from an EMBL/GenBank/DDBJ whole genome shotgun (WGS) entry which is preliminary data.</text>
</comment>
<feature type="domain" description="NET" evidence="4">
    <location>
        <begin position="204"/>
        <end position="265"/>
    </location>
</feature>
<dbReference type="EMBL" id="JAUUTY010000002">
    <property type="protein sequence ID" value="KAK1685455.1"/>
    <property type="molecule type" value="Genomic_DNA"/>
</dbReference>
<dbReference type="Proteomes" id="UP001231189">
    <property type="component" value="Unassembled WGS sequence"/>
</dbReference>
<gene>
    <name evidence="5" type="ORF">QYE76_046303</name>
</gene>
<dbReference type="InterPro" id="IPR038336">
    <property type="entry name" value="NET_sf"/>
</dbReference>
<name>A0AAD8WYI4_LOLMU</name>
<dbReference type="AlphaFoldDB" id="A0AAD8WYI4"/>
<sequence length="265" mass="29460">MAWRGHRWQAAKRVQLPVSHGLPPLSSIELKSSTDEEQEAEREVCHLVMARRNSLTTVIIDVWEKAKRSRDADEEEARGIGRAKHASICGEMVRHGYVIADDESDFSGNMGVGTRETLPVPGDGPCPRHPRRPAPAAQPLGPELRHVRACAPTPLPAPSPHSLTPDSQWLWYNPTGRDVHTFSGNLLVSFEKMVKPRAGKVRKPNAQVPNKRGMSSEEKNMLKVGLESFPEEKMHNVMQIVQKRSAGNPELLGDAIELDIDEMDI</sequence>
<accession>A0AAD8WYI4</accession>
<proteinExistence type="predicted"/>